<accession>A0A1F8F5E5</accession>
<evidence type="ECO:0000313" key="2">
    <source>
        <dbReference type="EMBL" id="OGN07479.1"/>
    </source>
</evidence>
<comment type="caution">
    <text evidence="2">The sequence shown here is derived from an EMBL/GenBank/DDBJ whole genome shotgun (WGS) entry which is preliminary data.</text>
</comment>
<reference evidence="2 3" key="1">
    <citation type="journal article" date="2016" name="Nat. Commun.">
        <title>Thousands of microbial genomes shed light on interconnected biogeochemical processes in an aquifer system.</title>
        <authorList>
            <person name="Anantharaman K."/>
            <person name="Brown C.T."/>
            <person name="Hug L.A."/>
            <person name="Sharon I."/>
            <person name="Castelle C.J."/>
            <person name="Probst A.J."/>
            <person name="Thomas B.C."/>
            <person name="Singh A."/>
            <person name="Wilkins M.J."/>
            <person name="Karaoz U."/>
            <person name="Brodie E.L."/>
            <person name="Williams K.H."/>
            <person name="Hubbard S.S."/>
            <person name="Banfield J.F."/>
        </authorList>
    </citation>
    <scope>NUCLEOTIDE SEQUENCE [LARGE SCALE GENOMIC DNA]</scope>
</reference>
<organism evidence="2 3">
    <name type="scientific">Candidatus Yanofskybacteria bacterium RIFCSPHIGHO2_01_FULL_48_25b</name>
    <dbReference type="NCBI Taxonomy" id="1802672"/>
    <lineage>
        <taxon>Bacteria</taxon>
        <taxon>Candidatus Yanofskyibacteriota</taxon>
    </lineage>
</organism>
<dbReference type="EMBL" id="MGJM01000001">
    <property type="protein sequence ID" value="OGN07479.1"/>
    <property type="molecule type" value="Genomic_DNA"/>
</dbReference>
<evidence type="ECO:0000256" key="1">
    <source>
        <dbReference type="SAM" id="MobiDB-lite"/>
    </source>
</evidence>
<gene>
    <name evidence="2" type="ORF">A2669_02060</name>
</gene>
<evidence type="ECO:0000313" key="3">
    <source>
        <dbReference type="Proteomes" id="UP000177605"/>
    </source>
</evidence>
<dbReference type="AlphaFoldDB" id="A0A1F8F5E5"/>
<dbReference type="Proteomes" id="UP000177605">
    <property type="component" value="Unassembled WGS sequence"/>
</dbReference>
<protein>
    <submittedName>
        <fullName evidence="2">Uncharacterized protein</fullName>
    </submittedName>
</protein>
<proteinExistence type="predicted"/>
<name>A0A1F8F5E5_9BACT</name>
<feature type="region of interest" description="Disordered" evidence="1">
    <location>
        <begin position="1"/>
        <end position="20"/>
    </location>
</feature>
<sequence>MDAPFGAIVSGPRSRRTGGAGADSTVAVALADAPPAQHPFMASMIFTASSAVPLKMKRGDAAAGGFGAVFATGGLGVGAGLGSPHLVRQARGLCGLHGAVFATATAVDQNPRERAVADAPQPSTTATASPLVVGSAAAAGGVLPPAGGAGRLLVHAVTAMRTKTIPIALFMCRSSETETNGKLSRNYLKLDIIIVARKS</sequence>